<dbReference type="InterPro" id="IPR043717">
    <property type="entry name" value="DUF5658"/>
</dbReference>
<proteinExistence type="predicted"/>
<reference evidence="3 4" key="1">
    <citation type="submission" date="2018-10" db="EMBL/GenBank/DDBJ databases">
        <title>Natronolimnobius sp. XQ-INN 246 isolated from Inner Mongolia Autonomous Region of China.</title>
        <authorList>
            <person name="Xue Q."/>
        </authorList>
    </citation>
    <scope>NUCLEOTIDE SEQUENCE [LARGE SCALE GENOMIC DNA]</scope>
    <source>
        <strain evidence="3 4">XQ-INN 246</strain>
    </source>
</reference>
<keyword evidence="1" id="KW-0472">Membrane</keyword>
<keyword evidence="4" id="KW-1185">Reference proteome</keyword>
<keyword evidence="1" id="KW-1133">Transmembrane helix</keyword>
<dbReference type="EMBL" id="RBZW01000032">
    <property type="protein sequence ID" value="THE64501.1"/>
    <property type="molecule type" value="Genomic_DNA"/>
</dbReference>
<evidence type="ECO:0000259" key="2">
    <source>
        <dbReference type="Pfam" id="PF18902"/>
    </source>
</evidence>
<protein>
    <recommendedName>
        <fullName evidence="2">DUF5658 domain-containing protein</fullName>
    </recommendedName>
</protein>
<feature type="transmembrane region" description="Helical" evidence="1">
    <location>
        <begin position="75"/>
        <end position="102"/>
    </location>
</feature>
<comment type="caution">
    <text evidence="3">The sequence shown here is derived from an EMBL/GenBank/DDBJ whole genome shotgun (WGS) entry which is preliminary data.</text>
</comment>
<keyword evidence="1" id="KW-0812">Transmembrane</keyword>
<feature type="transmembrane region" description="Helical" evidence="1">
    <location>
        <begin position="12"/>
        <end position="31"/>
    </location>
</feature>
<evidence type="ECO:0000256" key="1">
    <source>
        <dbReference type="SAM" id="Phobius"/>
    </source>
</evidence>
<feature type="domain" description="DUF5658" evidence="2">
    <location>
        <begin position="11"/>
        <end position="95"/>
    </location>
</feature>
<gene>
    <name evidence="3" type="ORF">D8Y22_12725</name>
</gene>
<dbReference type="Proteomes" id="UP000318864">
    <property type="component" value="Unassembled WGS sequence"/>
</dbReference>
<sequence length="103" mass="10658">MSEAVDRLWVTLVGLAAGDAITTLVALSLGLPEANPVIVAAIDAVGLLGVPLSQLVYITAAWLVVRQVDRNQHWVLAAGIVPSALVVANNTVWIALVVSGVIP</sequence>
<dbReference type="Pfam" id="PF18902">
    <property type="entry name" value="DUF5658"/>
    <property type="match status" value="1"/>
</dbReference>
<dbReference type="RefSeq" id="WP_141465067.1">
    <property type="nucleotide sequence ID" value="NZ_RBZW01000032.1"/>
</dbReference>
<evidence type="ECO:0000313" key="3">
    <source>
        <dbReference type="EMBL" id="THE64501.1"/>
    </source>
</evidence>
<feature type="transmembrane region" description="Helical" evidence="1">
    <location>
        <begin position="37"/>
        <end position="63"/>
    </location>
</feature>
<evidence type="ECO:0000313" key="4">
    <source>
        <dbReference type="Proteomes" id="UP000318864"/>
    </source>
</evidence>
<accession>A0A4S3TK93</accession>
<organism evidence="3 4">
    <name type="scientific">Salinadaptatus halalkaliphilus</name>
    <dbReference type="NCBI Taxonomy" id="2419781"/>
    <lineage>
        <taxon>Archaea</taxon>
        <taxon>Methanobacteriati</taxon>
        <taxon>Methanobacteriota</taxon>
        <taxon>Stenosarchaea group</taxon>
        <taxon>Halobacteria</taxon>
        <taxon>Halobacteriales</taxon>
        <taxon>Natrialbaceae</taxon>
        <taxon>Salinadaptatus</taxon>
    </lineage>
</organism>
<name>A0A4S3TK93_9EURY</name>
<dbReference type="AlphaFoldDB" id="A0A4S3TK93"/>